<feature type="domain" description="Arabinofuranosyltransferase AftA C-terminal" evidence="14">
    <location>
        <begin position="480"/>
        <end position="656"/>
    </location>
</feature>
<reference evidence="16" key="1">
    <citation type="submission" date="2023-05" db="EMBL/GenBank/DDBJ databases">
        <title>Metabolic capabilities are highly conserved among human nasal-associated Corynebacterium species in pangenomic analyses.</title>
        <authorList>
            <person name="Tran T.H."/>
            <person name="Roberts A.Q."/>
            <person name="Escapa I.F."/>
            <person name="Gao W."/>
            <person name="Conlan S."/>
            <person name="Kong H."/>
            <person name="Segre J.A."/>
            <person name="Kelly M.S."/>
            <person name="Lemon K.P."/>
        </authorList>
    </citation>
    <scope>NUCLEOTIDE SEQUENCE</scope>
    <source>
        <strain evidence="16">KPL2618</strain>
    </source>
</reference>
<keyword evidence="10 13" id="KW-0472">Membrane</keyword>
<evidence type="ECO:0000256" key="1">
    <source>
        <dbReference type="ARBA" id="ARBA00004651"/>
    </source>
</evidence>
<evidence type="ECO:0000256" key="4">
    <source>
        <dbReference type="ARBA" id="ARBA00012037"/>
    </source>
</evidence>
<evidence type="ECO:0000256" key="9">
    <source>
        <dbReference type="ARBA" id="ARBA00022989"/>
    </source>
</evidence>
<feature type="transmembrane region" description="Helical" evidence="13">
    <location>
        <begin position="33"/>
        <end position="54"/>
    </location>
</feature>
<evidence type="ECO:0000256" key="11">
    <source>
        <dbReference type="ARBA" id="ARBA00033184"/>
    </source>
</evidence>
<feature type="transmembrane region" description="Helical" evidence="13">
    <location>
        <begin position="194"/>
        <end position="213"/>
    </location>
</feature>
<proteinExistence type="inferred from homology"/>
<feature type="transmembrane region" description="Helical" evidence="13">
    <location>
        <begin position="361"/>
        <end position="382"/>
    </location>
</feature>
<dbReference type="AlphaFoldDB" id="A0AAP4C0N0"/>
<sequence>MTSPATPSQKAPVSEKNRTTAYHADALPHRSTLLGILFAALGGGIVTLLGWYAFKAVSLPSFNTSMVTRALSTVGVVITLVLAGGFSAWWIYDHYKETFSRPRWRTWVTYAVTYLSPALLTLASIGLPLSASRLWLDGVQVDQAFRTQFLTRSVDQMGYADMNYLDMPTFYPLGWFWLGGRLGSLLGVPGWEVYQPWSLISIAVAGCILVPIWQHLTKSLPVGTAIALTTTAVTLTIAAEEPYSAVIAMGIPAIAVLSTRAFQGSRLSILAVALYLGISATFYTLFTGAAALTVVSLIAVFTAFYERTWRPIIRLIIIAVISIAIALIAWAPYLWSVLHSSAPLQTTAQHYLPEEGTQLPVPFLSLSIVGFLCLVGLVYIVMRLQNAEMRALGLALIGIYGWIILSMVVTLAGTTLLSFRLEVIVVLLFATAGILALGEVRTVGIHRLYPASFSSAGNKRLTAVFGVILTLAGVFYAQQIPEENEDAIDYAYRDTDGYGERGDRFTSDSSHHYLDIHNFIQDQGYTANETVVLTDEKTFMAYYPYWGFNAFTSHYANPLGEFTTRNDQIETWANDSWEQNPEEFKESLDSTPWRGPDVMIFRGDLDNKDDGYKLHLAEDIYPNQPNIRFRAVFFNAEVFDKGWELKQTGPFVTAVRTQ</sequence>
<dbReference type="Pfam" id="PF12249">
    <property type="entry name" value="AftA_C"/>
    <property type="match status" value="1"/>
</dbReference>
<feature type="transmembrane region" description="Helical" evidence="13">
    <location>
        <begin position="220"/>
        <end position="239"/>
    </location>
</feature>
<comment type="catalytic activity">
    <reaction evidence="12">
        <text>Adds an alpha-D-arabinofuranosyl group from trans,octacis-decaprenylphospho-beta-D-arabinofuranose at the 5-O-position of the eighth, tenth and twelfth galactofuranose unit of the galactofuranan chain of [beta-D-galactofuranosyl-(1-&gt;5)-beta-D-galactofuranosyl-(1-&gt;6)]14-beta-D-galactofuranosyl-(1-&gt;5)-beta-D-galactofuranosyl-(1-&gt;4)-alpha-L-rhamnopyranosyl-(1-&gt;3)-N-acetyl-alpha-D-glucosaminyl-diphospho-trans,octacis-decaprenol.</text>
        <dbReference type="EC" id="2.4.2.46"/>
    </reaction>
</comment>
<accession>A0AAP4C0N0</accession>
<evidence type="ECO:0000256" key="5">
    <source>
        <dbReference type="ARBA" id="ARBA00020482"/>
    </source>
</evidence>
<dbReference type="EMBL" id="JASNVU010000012">
    <property type="protein sequence ID" value="MDK4335595.1"/>
    <property type="molecule type" value="Genomic_DNA"/>
</dbReference>
<feature type="transmembrane region" description="Helical" evidence="13">
    <location>
        <begin position="74"/>
        <end position="92"/>
    </location>
</feature>
<evidence type="ECO:0000256" key="7">
    <source>
        <dbReference type="ARBA" id="ARBA00022679"/>
    </source>
</evidence>
<evidence type="ECO:0000256" key="3">
    <source>
        <dbReference type="ARBA" id="ARBA00009655"/>
    </source>
</evidence>
<evidence type="ECO:0000259" key="14">
    <source>
        <dbReference type="Pfam" id="PF12249"/>
    </source>
</evidence>
<dbReference type="RefSeq" id="WP_284642537.1">
    <property type="nucleotide sequence ID" value="NZ_JASNVU010000012.1"/>
</dbReference>
<gene>
    <name evidence="16" type="ORF">QPX58_09260</name>
</gene>
<evidence type="ECO:0000256" key="10">
    <source>
        <dbReference type="ARBA" id="ARBA00023136"/>
    </source>
</evidence>
<protein>
    <recommendedName>
        <fullName evidence="5">Galactan 5-O-arabinofuranosyltransferase</fullName>
        <ecNumber evidence="4">2.4.2.46</ecNumber>
    </recommendedName>
    <alternativeName>
        <fullName evidence="11">Arabinofuranosyltransferase AftA</fullName>
    </alternativeName>
</protein>
<feature type="transmembrane region" description="Helical" evidence="13">
    <location>
        <begin position="289"/>
        <end position="305"/>
    </location>
</feature>
<dbReference type="GO" id="GO:0005886">
    <property type="term" value="C:plasma membrane"/>
    <property type="evidence" value="ECO:0007669"/>
    <property type="project" value="UniProtKB-SubCell"/>
</dbReference>
<organism evidence="16 17">
    <name type="scientific">Corynebacterium accolens</name>
    <dbReference type="NCBI Taxonomy" id="38284"/>
    <lineage>
        <taxon>Bacteria</taxon>
        <taxon>Bacillati</taxon>
        <taxon>Actinomycetota</taxon>
        <taxon>Actinomycetes</taxon>
        <taxon>Mycobacteriales</taxon>
        <taxon>Corynebacteriaceae</taxon>
        <taxon>Corynebacterium</taxon>
    </lineage>
</organism>
<feature type="transmembrane region" description="Helical" evidence="13">
    <location>
        <begin position="312"/>
        <end position="335"/>
    </location>
</feature>
<dbReference type="GO" id="GO:0044038">
    <property type="term" value="P:cell wall macromolecule biosynthetic process"/>
    <property type="evidence" value="ECO:0007669"/>
    <property type="project" value="InterPro"/>
</dbReference>
<dbReference type="EC" id="2.4.2.46" evidence="4"/>
<dbReference type="Proteomes" id="UP001230317">
    <property type="component" value="Unassembled WGS sequence"/>
</dbReference>
<evidence type="ECO:0000256" key="12">
    <source>
        <dbReference type="ARBA" id="ARBA00034030"/>
    </source>
</evidence>
<comment type="subcellular location">
    <subcellularLocation>
        <location evidence="1">Cell membrane</location>
        <topology evidence="1">Multi-pass membrane protein</topology>
    </subcellularLocation>
</comment>
<feature type="transmembrane region" description="Helical" evidence="13">
    <location>
        <begin position="423"/>
        <end position="440"/>
    </location>
</feature>
<evidence type="ECO:0000313" key="16">
    <source>
        <dbReference type="EMBL" id="MDK4335595.1"/>
    </source>
</evidence>
<feature type="domain" description="Arabinofuranosyltransferase AftA N-terminal" evidence="15">
    <location>
        <begin position="36"/>
        <end position="472"/>
    </location>
</feature>
<keyword evidence="6" id="KW-1003">Cell membrane</keyword>
<keyword evidence="8 13" id="KW-0812">Transmembrane</keyword>
<evidence type="ECO:0000313" key="17">
    <source>
        <dbReference type="Proteomes" id="UP001230317"/>
    </source>
</evidence>
<keyword evidence="9 13" id="KW-1133">Transmembrane helix</keyword>
<evidence type="ECO:0000256" key="6">
    <source>
        <dbReference type="ARBA" id="ARBA00022475"/>
    </source>
</evidence>
<comment type="caution">
    <text evidence="16">The sequence shown here is derived from an EMBL/GenBank/DDBJ whole genome shotgun (WGS) entry which is preliminary data.</text>
</comment>
<evidence type="ECO:0000256" key="13">
    <source>
        <dbReference type="SAM" id="Phobius"/>
    </source>
</evidence>
<comment type="similarity">
    <text evidence="3">Belongs to the glycosyltransferase 85 family.</text>
</comment>
<dbReference type="InterPro" id="IPR020959">
    <property type="entry name" value="ArabinofuranosylTrfase_AftA_C"/>
</dbReference>
<dbReference type="InterPro" id="IPR020963">
    <property type="entry name" value="ArabinofuranosylTrfase_AftA_N"/>
</dbReference>
<evidence type="ECO:0000259" key="15">
    <source>
        <dbReference type="Pfam" id="PF12250"/>
    </source>
</evidence>
<keyword evidence="7" id="KW-0808">Transferase</keyword>
<evidence type="ECO:0000256" key="8">
    <source>
        <dbReference type="ARBA" id="ARBA00022692"/>
    </source>
</evidence>
<name>A0AAP4C0N0_9CORY</name>
<feature type="transmembrane region" description="Helical" evidence="13">
    <location>
        <begin position="461"/>
        <end position="478"/>
    </location>
</feature>
<comment type="pathway">
    <text evidence="2">Cell wall biogenesis; cell wall polysaccharide biosynthesis.</text>
</comment>
<dbReference type="Pfam" id="PF12250">
    <property type="entry name" value="AftA_N"/>
    <property type="match status" value="1"/>
</dbReference>
<dbReference type="GO" id="GO:0016757">
    <property type="term" value="F:glycosyltransferase activity"/>
    <property type="evidence" value="ECO:0007669"/>
    <property type="project" value="InterPro"/>
</dbReference>
<feature type="transmembrane region" description="Helical" evidence="13">
    <location>
        <begin position="104"/>
        <end position="127"/>
    </location>
</feature>
<feature type="transmembrane region" description="Helical" evidence="13">
    <location>
        <begin position="394"/>
        <end position="417"/>
    </location>
</feature>
<evidence type="ECO:0000256" key="2">
    <source>
        <dbReference type="ARBA" id="ARBA00004776"/>
    </source>
</evidence>